<dbReference type="Proteomes" id="UP001203297">
    <property type="component" value="Unassembled WGS sequence"/>
</dbReference>
<evidence type="ECO:0000313" key="4">
    <source>
        <dbReference type="Proteomes" id="UP001203297"/>
    </source>
</evidence>
<protein>
    <submittedName>
        <fullName evidence="3">Uncharacterized protein</fullName>
    </submittedName>
</protein>
<dbReference type="EMBL" id="WTXG01000008">
    <property type="protein sequence ID" value="KAI0303662.1"/>
    <property type="molecule type" value="Genomic_DNA"/>
</dbReference>
<sequence length="484" mass="53450">MTPISSPQRERAENLDEDQQWEDMPGEEPVHHSRQPSSTSFTPYKTAASAARTRRTTKHRAVSTALLAHKHSYSDSRSPVRARRELGPIVELPIQQQPRTSGPKLREILVPFLMHIFCFITDVLNTVVRMLKIPISIALVIFACTYVLVLTSGAIRSALSPICSIPVVSLLCPAFHLSESPRASRSDRIPRWADFPGLLNVESKSLESLLDETVEGPGLALEIKKAEMATSDLRRCREFLADSLGEFAKSARMVGRGLTRFSSRVGGAVDNIIAVNDYALHAIEAANSKPSSFSLSRLLPFTPSNVATKQVVTRTFTEAMNTLSVNMQRLVLEAQMSVSDLDKLEAHLNSIHEIVAREDSSISTARAELLAQLWTILGGNRGTLKGMNEHLALLKGVSGYRDRALAHVVAALQMLQTMSEDMEDLRERVAAPELVGNAIPIEVHMKSLRSGLERLKGQRTGARKKEEQIVNQILGFVKAKAERE</sequence>
<dbReference type="AlphaFoldDB" id="A0AAD4M6Z2"/>
<accession>A0AAD4M6Z2</accession>
<keyword evidence="4" id="KW-1185">Reference proteome</keyword>
<feature type="transmembrane region" description="Helical" evidence="2">
    <location>
        <begin position="133"/>
        <end position="151"/>
    </location>
</feature>
<gene>
    <name evidence="3" type="ORF">B0F90DRAFT_1707922</name>
</gene>
<feature type="region of interest" description="Disordered" evidence="1">
    <location>
        <begin position="1"/>
        <end position="59"/>
    </location>
</feature>
<evidence type="ECO:0000313" key="3">
    <source>
        <dbReference type="EMBL" id="KAI0303662.1"/>
    </source>
</evidence>
<keyword evidence="2" id="KW-0472">Membrane</keyword>
<evidence type="ECO:0000256" key="2">
    <source>
        <dbReference type="SAM" id="Phobius"/>
    </source>
</evidence>
<keyword evidence="2" id="KW-0812">Transmembrane</keyword>
<organism evidence="3 4">
    <name type="scientific">Multifurca ochricompacta</name>
    <dbReference type="NCBI Taxonomy" id="376703"/>
    <lineage>
        <taxon>Eukaryota</taxon>
        <taxon>Fungi</taxon>
        <taxon>Dikarya</taxon>
        <taxon>Basidiomycota</taxon>
        <taxon>Agaricomycotina</taxon>
        <taxon>Agaricomycetes</taxon>
        <taxon>Russulales</taxon>
        <taxon>Russulaceae</taxon>
        <taxon>Multifurca</taxon>
    </lineage>
</organism>
<keyword evidence="2" id="KW-1133">Transmembrane helix</keyword>
<evidence type="ECO:0000256" key="1">
    <source>
        <dbReference type="SAM" id="MobiDB-lite"/>
    </source>
</evidence>
<name>A0AAD4M6Z2_9AGAM</name>
<proteinExistence type="predicted"/>
<feature type="compositionally biased region" description="Acidic residues" evidence="1">
    <location>
        <begin position="15"/>
        <end position="26"/>
    </location>
</feature>
<comment type="caution">
    <text evidence="3">The sequence shown here is derived from an EMBL/GenBank/DDBJ whole genome shotgun (WGS) entry which is preliminary data.</text>
</comment>
<reference evidence="3" key="1">
    <citation type="journal article" date="2022" name="New Phytol.">
        <title>Evolutionary transition to the ectomycorrhizal habit in the genomes of a hyperdiverse lineage of mushroom-forming fungi.</title>
        <authorList>
            <person name="Looney B."/>
            <person name="Miyauchi S."/>
            <person name="Morin E."/>
            <person name="Drula E."/>
            <person name="Courty P.E."/>
            <person name="Kohler A."/>
            <person name="Kuo A."/>
            <person name="LaButti K."/>
            <person name="Pangilinan J."/>
            <person name="Lipzen A."/>
            <person name="Riley R."/>
            <person name="Andreopoulos W."/>
            <person name="He G."/>
            <person name="Johnson J."/>
            <person name="Nolan M."/>
            <person name="Tritt A."/>
            <person name="Barry K.W."/>
            <person name="Grigoriev I.V."/>
            <person name="Nagy L.G."/>
            <person name="Hibbett D."/>
            <person name="Henrissat B."/>
            <person name="Matheny P.B."/>
            <person name="Labbe J."/>
            <person name="Martin F.M."/>
        </authorList>
    </citation>
    <scope>NUCLEOTIDE SEQUENCE</scope>
    <source>
        <strain evidence="3">BPL690</strain>
    </source>
</reference>